<evidence type="ECO:0000313" key="2">
    <source>
        <dbReference type="EMBL" id="KUK96805.1"/>
    </source>
</evidence>
<accession>A0A124G3F8</accession>
<dbReference type="Proteomes" id="UP000053961">
    <property type="component" value="Unassembled WGS sequence"/>
</dbReference>
<evidence type="ECO:0000313" key="4">
    <source>
        <dbReference type="Proteomes" id="UP000057043"/>
    </source>
</evidence>
<dbReference type="EMBL" id="LGFT01000001">
    <property type="protein sequence ID" value="KUK45577.1"/>
    <property type="molecule type" value="Genomic_DNA"/>
</dbReference>
<sequence>MKKLLFLLGCLCSVAIAIASPPSYVPPGTGPTVSPPYVSQGTGATIMHPEGYGWSNPDWLSSDVGLTTYYGPYGYPTALRFFDDRMWYDEWYPIARSFLDDTTYRTYYQTYYYTYQHPVYLDGGWWKDPRGYRPLYKISPGFVFKGESHIIGG</sequence>
<dbReference type="AlphaFoldDB" id="A0A124G3F8"/>
<dbReference type="Proteomes" id="UP000057043">
    <property type="component" value="Unassembled WGS sequence"/>
</dbReference>
<organism evidence="2 3">
    <name type="scientific">Methanothrix harundinacea</name>
    <dbReference type="NCBI Taxonomy" id="301375"/>
    <lineage>
        <taxon>Archaea</taxon>
        <taxon>Methanobacteriati</taxon>
        <taxon>Methanobacteriota</taxon>
        <taxon>Stenosarchaea group</taxon>
        <taxon>Methanomicrobia</taxon>
        <taxon>Methanotrichales</taxon>
        <taxon>Methanotrichaceae</taxon>
        <taxon>Methanothrix</taxon>
    </lineage>
</organism>
<evidence type="ECO:0000313" key="3">
    <source>
        <dbReference type="Proteomes" id="UP000053961"/>
    </source>
</evidence>
<protein>
    <submittedName>
        <fullName evidence="2">Uncharacterized protein</fullName>
    </submittedName>
</protein>
<reference evidence="3 4" key="2">
    <citation type="journal article" date="2015" name="MBio">
        <title>Genome-Resolved Metagenomic Analysis Reveals Roles for Candidate Phyla and Other Microbial Community Members in Biogeochemical Transformations in Oil Reservoirs.</title>
        <authorList>
            <person name="Hu P."/>
            <person name="Tom L."/>
            <person name="Singh A."/>
            <person name="Thomas B.C."/>
            <person name="Baker B.J."/>
            <person name="Piceno Y.M."/>
            <person name="Andersen G.L."/>
            <person name="Banfield J.F."/>
        </authorList>
    </citation>
    <scope>NUCLEOTIDE SEQUENCE [LARGE SCALE GENOMIC DNA]</scope>
    <source>
        <strain evidence="1">57_489</strain>
    </source>
</reference>
<gene>
    <name evidence="1" type="ORF">XD72_0051</name>
    <name evidence="2" type="ORF">XE07_0891</name>
</gene>
<comment type="caution">
    <text evidence="2">The sequence shown here is derived from an EMBL/GenBank/DDBJ whole genome shotgun (WGS) entry which is preliminary data.</text>
</comment>
<evidence type="ECO:0000313" key="1">
    <source>
        <dbReference type="EMBL" id="KUK45577.1"/>
    </source>
</evidence>
<name>A0A124G3F8_9EURY</name>
<dbReference type="PATRIC" id="fig|301375.6.peg.2237"/>
<proteinExistence type="predicted"/>
<reference evidence="2" key="1">
    <citation type="journal article" date="2015" name="MBio">
        <title>Genome-resolved metagenomic analysis reveals roles for candidate phyla and other microbial community members in biogeochemical transformations in oil reservoirs.</title>
        <authorList>
            <person name="Hu P."/>
            <person name="Tom L."/>
            <person name="Singh A."/>
            <person name="Thomas B.C."/>
            <person name="Baker B.J."/>
            <person name="Piceno Y.M."/>
            <person name="Andersen G.L."/>
            <person name="Banfield J.F."/>
        </authorList>
    </citation>
    <scope>NUCLEOTIDE SEQUENCE [LARGE SCALE GENOMIC DNA]</scope>
    <source>
        <strain evidence="2">56_747</strain>
    </source>
</reference>
<dbReference type="EMBL" id="LGHB01000008">
    <property type="protein sequence ID" value="KUK96805.1"/>
    <property type="molecule type" value="Genomic_DNA"/>
</dbReference>